<dbReference type="EMBL" id="CP041405">
    <property type="protein sequence ID" value="QDM44100.1"/>
    <property type="molecule type" value="Genomic_DNA"/>
</dbReference>
<evidence type="ECO:0000313" key="4">
    <source>
        <dbReference type="Proteomes" id="UP000315377"/>
    </source>
</evidence>
<evidence type="ECO:0000313" key="5">
    <source>
        <dbReference type="Proteomes" id="UP001209276"/>
    </source>
</evidence>
<organism evidence="3 4">
    <name type="scientific">Paenibacillus thiaminolyticus</name>
    <name type="common">Bacillus thiaminolyticus</name>
    <dbReference type="NCBI Taxonomy" id="49283"/>
    <lineage>
        <taxon>Bacteria</taxon>
        <taxon>Bacillati</taxon>
        <taxon>Bacillota</taxon>
        <taxon>Bacilli</taxon>
        <taxon>Bacillales</taxon>
        <taxon>Paenibacillaceae</taxon>
        <taxon>Paenibacillus</taxon>
    </lineage>
</organism>
<dbReference type="EMBL" id="JAMDMM010000021">
    <property type="protein sequence ID" value="MCY9607718.1"/>
    <property type="molecule type" value="Genomic_DNA"/>
</dbReference>
<gene>
    <name evidence="3" type="ORF">FLT43_11825</name>
    <name evidence="2" type="ORF">M5W83_11235</name>
</gene>
<accession>A0AAP9DU68</accession>
<proteinExistence type="predicted"/>
<protein>
    <submittedName>
        <fullName evidence="3">Uncharacterized protein</fullName>
    </submittedName>
</protein>
<name>A0AAP9DU68_PANTH</name>
<feature type="region of interest" description="Disordered" evidence="1">
    <location>
        <begin position="1"/>
        <end position="44"/>
    </location>
</feature>
<dbReference type="Proteomes" id="UP000315377">
    <property type="component" value="Chromosome"/>
</dbReference>
<sequence>MTGDHPIHLHKGSAGINKLNRQARGPFGRSRKKGIRGSGPHNAADIVYIGPSVEGSDEEYVKVLSGEVDRGKPSFA</sequence>
<dbReference type="Proteomes" id="UP001209276">
    <property type="component" value="Unassembled WGS sequence"/>
</dbReference>
<dbReference type="RefSeq" id="WP_087444724.1">
    <property type="nucleotide sequence ID" value="NZ_CABMNB010000047.1"/>
</dbReference>
<evidence type="ECO:0000313" key="2">
    <source>
        <dbReference type="EMBL" id="MCY9607718.1"/>
    </source>
</evidence>
<evidence type="ECO:0000256" key="1">
    <source>
        <dbReference type="SAM" id="MobiDB-lite"/>
    </source>
</evidence>
<dbReference type="GeneID" id="76996656"/>
<reference evidence="2 5" key="2">
    <citation type="submission" date="2022-05" db="EMBL/GenBank/DDBJ databases">
        <title>Genome Sequencing of Bee-Associated Microbes.</title>
        <authorList>
            <person name="Dunlap C."/>
        </authorList>
    </citation>
    <scope>NUCLEOTIDE SEQUENCE [LARGE SCALE GENOMIC DNA]</scope>
    <source>
        <strain evidence="2 5">NRRL B-14613</strain>
    </source>
</reference>
<dbReference type="AlphaFoldDB" id="A0AAP9DU68"/>
<evidence type="ECO:0000313" key="3">
    <source>
        <dbReference type="EMBL" id="QDM44100.1"/>
    </source>
</evidence>
<reference evidence="3 4" key="1">
    <citation type="submission" date="2019-07" db="EMBL/GenBank/DDBJ databases">
        <title>Paenibacillus thiaminolyticus NRRL B-4156.</title>
        <authorList>
            <person name="Hehnly C."/>
            <person name="Zhang L."/>
        </authorList>
    </citation>
    <scope>NUCLEOTIDE SEQUENCE [LARGE SCALE GENOMIC DNA]</scope>
    <source>
        <strain evidence="3 4">NRRL B-4156</strain>
    </source>
</reference>
<keyword evidence="5" id="KW-1185">Reference proteome</keyword>